<protein>
    <submittedName>
        <fullName evidence="4">Winged helix-turn-helix domain-containing protein</fullName>
    </submittedName>
</protein>
<dbReference type="InterPro" id="IPR036388">
    <property type="entry name" value="WH-like_DNA-bd_sf"/>
</dbReference>
<evidence type="ECO:0000313" key="5">
    <source>
        <dbReference type="Proteomes" id="UP001056201"/>
    </source>
</evidence>
<reference evidence="4" key="1">
    <citation type="submission" date="2022-05" db="EMBL/GenBank/DDBJ databases">
        <title>An RpoN-dependent PEP-CTERM gene is involved in floc formation of an Aquincola tertiaricarbonis strain.</title>
        <authorList>
            <person name="Qiu D."/>
            <person name="Xia M."/>
        </authorList>
    </citation>
    <scope>NUCLEOTIDE SEQUENCE</scope>
    <source>
        <strain evidence="4">RN12</strain>
    </source>
</reference>
<dbReference type="SUPFAM" id="SSF46894">
    <property type="entry name" value="C-terminal effector domain of the bipartite response regulators"/>
    <property type="match status" value="1"/>
</dbReference>
<proteinExistence type="predicted"/>
<dbReference type="Pfam" id="PF00486">
    <property type="entry name" value="Trans_reg_C"/>
    <property type="match status" value="1"/>
</dbReference>
<dbReference type="SMART" id="SM00862">
    <property type="entry name" value="Trans_reg_C"/>
    <property type="match status" value="1"/>
</dbReference>
<sequence>MPELVFDRFVLDTDQRLLLHGGQAVDLQPLVFDLLAFLARRPRKVISKAELLPAVWRSSFVTDSVVARAVMKARRALLDDAQEPRLLRTVPRAGYLLDADVQERPGRASRPAPAVAEGASRPRLVLLPVEDLTANPALRWVPQGLMGLLHQWLEATGHFSLAPLAEVQPVWARLTPRDDAMAQLCAGLGAAEAVRCQLAWEDEAFVLRAWRGPGAPGDLAFEARGDDVIQLTRGLVDQLDRAGAPPPAAGAAPPPTVDSFWQEQLAMVVDMQQSGQAAQALALLDTTQPHVPATPQIELLHAQLLHQCNRPDEACQVLDAALGRTDPALPDLMRVSMLALRGQCDFDADRLPQARQHLEQAVALSQRLPEAHALRPELLSRTARVAGRQVDAEAALRLAQAAVDEAGRLGQLNMQARAWLVYTALLRAMDQPYRAEEAMPRAIELAERSGVAEYQARAFRSQAALLDYQRRHTAALESVRRSLALWLRSPDRAGQQWTQLFEAWILVEAGRLDEAARALALVGRQPDLLLAHRGFLQFALAVLEWRQGHSVQALERLRAFALRARAAKSLFSVVAHAELAFMEIHLGHLDQARAAMAGAEGLPMAGALQRRQAALALAEGDRARALDLLLSVWRNGHVRGTEGPAIVIDLTWMLLENAPAGFEDPELETLFAHVLDFSDEPLEVRVLRAAYVLRQQPSDHSRAEWDQLVSGAAVLKRRCPMMLTRSYREAMASRTPPRLPELLSRVCW</sequence>
<evidence type="ECO:0000259" key="3">
    <source>
        <dbReference type="PROSITE" id="PS51755"/>
    </source>
</evidence>
<organism evidence="4 5">
    <name type="scientific">Aquincola tertiaricarbonis</name>
    <dbReference type="NCBI Taxonomy" id="391953"/>
    <lineage>
        <taxon>Bacteria</taxon>
        <taxon>Pseudomonadati</taxon>
        <taxon>Pseudomonadota</taxon>
        <taxon>Betaproteobacteria</taxon>
        <taxon>Burkholderiales</taxon>
        <taxon>Sphaerotilaceae</taxon>
        <taxon>Aquincola</taxon>
    </lineage>
</organism>
<feature type="DNA-binding region" description="OmpR/PhoB-type" evidence="2">
    <location>
        <begin position="1"/>
        <end position="99"/>
    </location>
</feature>
<dbReference type="Gene3D" id="1.10.10.10">
    <property type="entry name" value="Winged helix-like DNA-binding domain superfamily/Winged helix DNA-binding domain"/>
    <property type="match status" value="1"/>
</dbReference>
<accession>A0ABY4S836</accession>
<dbReference type="SUPFAM" id="SSF48452">
    <property type="entry name" value="TPR-like"/>
    <property type="match status" value="1"/>
</dbReference>
<gene>
    <name evidence="4" type="ORF">MW290_23855</name>
</gene>
<evidence type="ECO:0000256" key="1">
    <source>
        <dbReference type="ARBA" id="ARBA00023125"/>
    </source>
</evidence>
<dbReference type="InterPro" id="IPR011990">
    <property type="entry name" value="TPR-like_helical_dom_sf"/>
</dbReference>
<dbReference type="Proteomes" id="UP001056201">
    <property type="component" value="Chromosome 2"/>
</dbReference>
<dbReference type="InterPro" id="IPR001867">
    <property type="entry name" value="OmpR/PhoB-type_DNA-bd"/>
</dbReference>
<name>A0ABY4S836_AQUTE</name>
<dbReference type="PANTHER" id="PTHR47691:SF3">
    <property type="entry name" value="HTH-TYPE TRANSCRIPTIONAL REGULATOR RV0890C-RELATED"/>
    <property type="match status" value="1"/>
</dbReference>
<keyword evidence="5" id="KW-1185">Reference proteome</keyword>
<dbReference type="EMBL" id="CP097636">
    <property type="protein sequence ID" value="URI08619.1"/>
    <property type="molecule type" value="Genomic_DNA"/>
</dbReference>
<dbReference type="InterPro" id="IPR016032">
    <property type="entry name" value="Sig_transdc_resp-reg_C-effctor"/>
</dbReference>
<dbReference type="PROSITE" id="PS51755">
    <property type="entry name" value="OMPR_PHOB"/>
    <property type="match status" value="1"/>
</dbReference>
<dbReference type="PANTHER" id="PTHR47691">
    <property type="entry name" value="REGULATOR-RELATED"/>
    <property type="match status" value="1"/>
</dbReference>
<evidence type="ECO:0000256" key="2">
    <source>
        <dbReference type="PROSITE-ProRule" id="PRU01091"/>
    </source>
</evidence>
<evidence type="ECO:0000313" key="4">
    <source>
        <dbReference type="EMBL" id="URI08619.1"/>
    </source>
</evidence>
<keyword evidence="1 2" id="KW-0238">DNA-binding</keyword>
<dbReference type="RefSeq" id="WP_250196841.1">
    <property type="nucleotide sequence ID" value="NZ_CP097636.1"/>
</dbReference>
<dbReference type="Gene3D" id="1.25.40.10">
    <property type="entry name" value="Tetratricopeptide repeat domain"/>
    <property type="match status" value="1"/>
</dbReference>
<feature type="domain" description="OmpR/PhoB-type" evidence="3">
    <location>
        <begin position="1"/>
        <end position="99"/>
    </location>
</feature>
<dbReference type="CDD" id="cd00383">
    <property type="entry name" value="trans_reg_C"/>
    <property type="match status" value="1"/>
</dbReference>